<keyword evidence="4" id="KW-1185">Reference proteome</keyword>
<feature type="domain" description="Transposase (putative) YhgA-like" evidence="1">
    <location>
        <begin position="3"/>
        <end position="101"/>
    </location>
</feature>
<organism evidence="3 4">
    <name type="scientific">Desulfotalea psychrophila</name>
    <dbReference type="NCBI Taxonomy" id="84980"/>
    <lineage>
        <taxon>Bacteria</taxon>
        <taxon>Pseudomonadati</taxon>
        <taxon>Thermodesulfobacteriota</taxon>
        <taxon>Desulfobulbia</taxon>
        <taxon>Desulfobulbales</taxon>
        <taxon>Desulfocapsaceae</taxon>
        <taxon>Desulfotalea</taxon>
    </lineage>
</organism>
<sequence>HPKTKKLPTILPLVLYHGYNKWKIPQEFNALLAQNDDYLKEYTPNFQYLLHDFSFMSNEEIRGKAILRLTLQLFKHIKDPALADKLPQIINLLQEVSSKQTALEILEILLRYVVKGTKRFSEQDMTKIFTQTSMEDNIMKTFIDDYIEQGLKQGSNKVLIIQLTHRFGSLPKWAEEKIHNADIKTLEKWSLQLLSASELDEVFH</sequence>
<dbReference type="Pfam" id="PF04754">
    <property type="entry name" value="Transposase_31"/>
    <property type="match status" value="1"/>
</dbReference>
<protein>
    <submittedName>
        <fullName evidence="3">Rpn family recombination-promoting nuclease/putative transposase</fullName>
    </submittedName>
</protein>
<dbReference type="EMBL" id="JAFITO010000013">
    <property type="protein sequence ID" value="MBN4068378.1"/>
    <property type="molecule type" value="Genomic_DNA"/>
</dbReference>
<accession>A0ABS3AUE3</accession>
<gene>
    <name evidence="3" type="ORF">JYU06_02490</name>
</gene>
<evidence type="ECO:0000259" key="1">
    <source>
        <dbReference type="Pfam" id="PF04754"/>
    </source>
</evidence>
<dbReference type="InterPro" id="IPR006842">
    <property type="entry name" value="Transposase_31"/>
</dbReference>
<reference evidence="3 4" key="1">
    <citation type="submission" date="2021-02" db="EMBL/GenBank/DDBJ databases">
        <title>Activity-based single-cell genomes from oceanic crustal fluid captures similar information to metagenomic and metatranscriptomic surveys with orders of magnitude less sampling.</title>
        <authorList>
            <person name="D'Angelo T.S."/>
            <person name="Orcutt B.N."/>
        </authorList>
    </citation>
    <scope>NUCLEOTIDE SEQUENCE [LARGE SCALE GENOMIC DNA]</scope>
    <source>
        <strain evidence="3">AH-315-G02</strain>
    </source>
</reference>
<dbReference type="Pfam" id="PF14261">
    <property type="entry name" value="DUF4351"/>
    <property type="match status" value="1"/>
</dbReference>
<feature type="non-terminal residue" evidence="3">
    <location>
        <position position="1"/>
    </location>
</feature>
<comment type="caution">
    <text evidence="3">The sequence shown here is derived from an EMBL/GenBank/DDBJ whole genome shotgun (WGS) entry which is preliminary data.</text>
</comment>
<name>A0ABS3AUE3_9BACT</name>
<evidence type="ECO:0000259" key="2">
    <source>
        <dbReference type="Pfam" id="PF14261"/>
    </source>
</evidence>
<evidence type="ECO:0000313" key="3">
    <source>
        <dbReference type="EMBL" id="MBN4068378.1"/>
    </source>
</evidence>
<evidence type="ECO:0000313" key="4">
    <source>
        <dbReference type="Proteomes" id="UP000717534"/>
    </source>
</evidence>
<dbReference type="InterPro" id="IPR025587">
    <property type="entry name" value="DUF4351"/>
</dbReference>
<feature type="domain" description="DUF4351" evidence="2">
    <location>
        <begin position="148"/>
        <end position="201"/>
    </location>
</feature>
<dbReference type="Proteomes" id="UP000717534">
    <property type="component" value="Unassembled WGS sequence"/>
</dbReference>
<proteinExistence type="predicted"/>